<dbReference type="EMBL" id="JACGWJ010000007">
    <property type="protein sequence ID" value="KAL0409703.1"/>
    <property type="molecule type" value="Genomic_DNA"/>
</dbReference>
<reference evidence="1" key="2">
    <citation type="journal article" date="2024" name="Plant">
        <title>Genomic evolution and insights into agronomic trait innovations of Sesamum species.</title>
        <authorList>
            <person name="Miao H."/>
            <person name="Wang L."/>
            <person name="Qu L."/>
            <person name="Liu H."/>
            <person name="Sun Y."/>
            <person name="Le M."/>
            <person name="Wang Q."/>
            <person name="Wei S."/>
            <person name="Zheng Y."/>
            <person name="Lin W."/>
            <person name="Duan Y."/>
            <person name="Cao H."/>
            <person name="Xiong S."/>
            <person name="Wang X."/>
            <person name="Wei L."/>
            <person name="Li C."/>
            <person name="Ma Q."/>
            <person name="Ju M."/>
            <person name="Zhao R."/>
            <person name="Li G."/>
            <person name="Mu C."/>
            <person name="Tian Q."/>
            <person name="Mei H."/>
            <person name="Zhang T."/>
            <person name="Gao T."/>
            <person name="Zhang H."/>
        </authorList>
    </citation>
    <scope>NUCLEOTIDE SEQUENCE</scope>
    <source>
        <strain evidence="1">G02</strain>
    </source>
</reference>
<accession>A0AAW2TYU9</accession>
<organism evidence="1">
    <name type="scientific">Sesamum radiatum</name>
    <name type="common">Black benniseed</name>
    <dbReference type="NCBI Taxonomy" id="300843"/>
    <lineage>
        <taxon>Eukaryota</taxon>
        <taxon>Viridiplantae</taxon>
        <taxon>Streptophyta</taxon>
        <taxon>Embryophyta</taxon>
        <taxon>Tracheophyta</taxon>
        <taxon>Spermatophyta</taxon>
        <taxon>Magnoliopsida</taxon>
        <taxon>eudicotyledons</taxon>
        <taxon>Gunneridae</taxon>
        <taxon>Pentapetalae</taxon>
        <taxon>asterids</taxon>
        <taxon>lamiids</taxon>
        <taxon>Lamiales</taxon>
        <taxon>Pedaliaceae</taxon>
        <taxon>Sesamum</taxon>
    </lineage>
</organism>
<comment type="caution">
    <text evidence="1">The sequence shown here is derived from an EMBL/GenBank/DDBJ whole genome shotgun (WGS) entry which is preliminary data.</text>
</comment>
<sequence>METIASILNIYAWASGQTINFRKSTVVFSRNIDSNLWNFLPTILGIRREERHDKYLGLPSCVGRSKTDIYHNIRERVWKRIGNWNEKFLSQVGKKILIKAVLQAIPTFSMSIFKIPDSILRSIQSSIADFWWHNRHQRKIHWIAWDRICKPKKEDGIGFGDLLAFNKAMLAKQLWRIFSNPTSLAAKLLKARYSPNTSILEAKIGYRPFYA</sequence>
<dbReference type="AlphaFoldDB" id="A0AAW2TYU9"/>
<dbReference type="PANTHER" id="PTHR33116">
    <property type="entry name" value="REVERSE TRANSCRIPTASE ZINC-BINDING DOMAIN-CONTAINING PROTEIN-RELATED-RELATED"/>
    <property type="match status" value="1"/>
</dbReference>
<proteinExistence type="predicted"/>
<evidence type="ECO:0000313" key="1">
    <source>
        <dbReference type="EMBL" id="KAL0409703.1"/>
    </source>
</evidence>
<gene>
    <name evidence="1" type="ORF">Sradi_1904700</name>
</gene>
<protein>
    <submittedName>
        <fullName evidence="1">Mitochondrial protein</fullName>
    </submittedName>
</protein>
<dbReference type="PANTHER" id="PTHR33116:SF86">
    <property type="entry name" value="REVERSE TRANSCRIPTASE DOMAIN-CONTAINING PROTEIN"/>
    <property type="match status" value="1"/>
</dbReference>
<name>A0AAW2TYU9_SESRA</name>
<reference evidence="1" key="1">
    <citation type="submission" date="2020-06" db="EMBL/GenBank/DDBJ databases">
        <authorList>
            <person name="Li T."/>
            <person name="Hu X."/>
            <person name="Zhang T."/>
            <person name="Song X."/>
            <person name="Zhang H."/>
            <person name="Dai N."/>
            <person name="Sheng W."/>
            <person name="Hou X."/>
            <person name="Wei L."/>
        </authorList>
    </citation>
    <scope>NUCLEOTIDE SEQUENCE</scope>
    <source>
        <strain evidence="1">G02</strain>
        <tissue evidence="1">Leaf</tissue>
    </source>
</reference>